<evidence type="ECO:0000256" key="1">
    <source>
        <dbReference type="ARBA" id="ARBA00001946"/>
    </source>
</evidence>
<dbReference type="InterPro" id="IPR020476">
    <property type="entry name" value="Nudix_hydrolase"/>
</dbReference>
<keyword evidence="3 4" id="KW-0378">Hydrolase</keyword>
<dbReference type="PROSITE" id="PS00893">
    <property type="entry name" value="NUDIX_BOX"/>
    <property type="match status" value="1"/>
</dbReference>
<dbReference type="InterPro" id="IPR000086">
    <property type="entry name" value="NUDIX_hydrolase_dom"/>
</dbReference>
<dbReference type="SUPFAM" id="SSF55811">
    <property type="entry name" value="Nudix"/>
    <property type="match status" value="1"/>
</dbReference>
<keyword evidence="7" id="KW-1185">Reference proteome</keyword>
<dbReference type="OrthoDB" id="21342at2"/>
<evidence type="ECO:0000313" key="6">
    <source>
        <dbReference type="EMBL" id="KZM72303.1"/>
    </source>
</evidence>
<organism evidence="6 7">
    <name type="scientific">Nocardia terpenica</name>
    <dbReference type="NCBI Taxonomy" id="455432"/>
    <lineage>
        <taxon>Bacteria</taxon>
        <taxon>Bacillati</taxon>
        <taxon>Actinomycetota</taxon>
        <taxon>Actinomycetes</taxon>
        <taxon>Mycobacteriales</taxon>
        <taxon>Nocardiaceae</taxon>
        <taxon>Nocardia</taxon>
    </lineage>
</organism>
<dbReference type="CDD" id="cd04683">
    <property type="entry name" value="NUDIX_Hydrolase"/>
    <property type="match status" value="1"/>
</dbReference>
<name>A0A164LDY1_9NOCA</name>
<dbReference type="GO" id="GO:0016787">
    <property type="term" value="F:hydrolase activity"/>
    <property type="evidence" value="ECO:0007669"/>
    <property type="project" value="UniProtKB-KW"/>
</dbReference>
<protein>
    <submittedName>
        <fullName evidence="6">DNA mismatch repair protein MutT</fullName>
    </submittedName>
</protein>
<dbReference type="STRING" id="455432.AWN90_36760"/>
<sequence>MPYLNHVDVHLLLVRDDQIFLARRANTGYADGLWNLPSGKLDPGEDLIAAVMREANEEVGLELERPAMQLATVVHKHAPDGPARVGTFFLATRWVGEPRNAEPHKCSEIAWFPIDELPDDVVPYSRAGIEQWRRGESFGLLDWPHHRLATGAA</sequence>
<evidence type="ECO:0000256" key="3">
    <source>
        <dbReference type="ARBA" id="ARBA00022801"/>
    </source>
</evidence>
<comment type="similarity">
    <text evidence="2 4">Belongs to the Nudix hydrolase family.</text>
</comment>
<dbReference type="EMBL" id="LWGR01000009">
    <property type="protein sequence ID" value="KZM72303.1"/>
    <property type="molecule type" value="Genomic_DNA"/>
</dbReference>
<dbReference type="RefSeq" id="WP_067592633.1">
    <property type="nucleotide sequence ID" value="NZ_JABMCZ010000001.1"/>
</dbReference>
<dbReference type="Proteomes" id="UP000076512">
    <property type="component" value="Unassembled WGS sequence"/>
</dbReference>
<proteinExistence type="inferred from homology"/>
<evidence type="ECO:0000259" key="5">
    <source>
        <dbReference type="PROSITE" id="PS51462"/>
    </source>
</evidence>
<evidence type="ECO:0000256" key="2">
    <source>
        <dbReference type="ARBA" id="ARBA00005582"/>
    </source>
</evidence>
<comment type="cofactor">
    <cofactor evidence="1">
        <name>Mg(2+)</name>
        <dbReference type="ChEBI" id="CHEBI:18420"/>
    </cofactor>
</comment>
<dbReference type="PRINTS" id="PR00502">
    <property type="entry name" value="NUDIXFAMILY"/>
</dbReference>
<gene>
    <name evidence="6" type="ORF">AWN90_36760</name>
</gene>
<dbReference type="AlphaFoldDB" id="A0A164LDY1"/>
<dbReference type="Pfam" id="PF00293">
    <property type="entry name" value="NUDIX"/>
    <property type="match status" value="1"/>
</dbReference>
<dbReference type="PANTHER" id="PTHR43046">
    <property type="entry name" value="GDP-MANNOSE MANNOSYL HYDROLASE"/>
    <property type="match status" value="1"/>
</dbReference>
<reference evidence="6 7" key="1">
    <citation type="submission" date="2016-04" db="EMBL/GenBank/DDBJ databases">
        <authorList>
            <person name="Evans L.H."/>
            <person name="Alamgir A."/>
            <person name="Owens N."/>
            <person name="Weber N.D."/>
            <person name="Virtaneva K."/>
            <person name="Barbian K."/>
            <person name="Babar A."/>
            <person name="Rosenke K."/>
        </authorList>
    </citation>
    <scope>NUCLEOTIDE SEQUENCE [LARGE SCALE GENOMIC DNA]</scope>
    <source>
        <strain evidence="6 7">IFM 0406</strain>
    </source>
</reference>
<accession>A0A164LDY1</accession>
<dbReference type="PROSITE" id="PS51462">
    <property type="entry name" value="NUDIX"/>
    <property type="match status" value="1"/>
</dbReference>
<evidence type="ECO:0000256" key="4">
    <source>
        <dbReference type="RuleBase" id="RU003476"/>
    </source>
</evidence>
<dbReference type="PANTHER" id="PTHR43046:SF16">
    <property type="entry name" value="ADP-RIBOSE PYROPHOSPHATASE YJHB-RELATED"/>
    <property type="match status" value="1"/>
</dbReference>
<dbReference type="InterPro" id="IPR020084">
    <property type="entry name" value="NUDIX_hydrolase_CS"/>
</dbReference>
<comment type="caution">
    <text evidence="6">The sequence shown here is derived from an EMBL/GenBank/DDBJ whole genome shotgun (WGS) entry which is preliminary data.</text>
</comment>
<dbReference type="Gene3D" id="3.90.79.10">
    <property type="entry name" value="Nucleoside Triphosphate Pyrophosphohydrolase"/>
    <property type="match status" value="1"/>
</dbReference>
<dbReference type="InterPro" id="IPR015797">
    <property type="entry name" value="NUDIX_hydrolase-like_dom_sf"/>
</dbReference>
<feature type="domain" description="Nudix hydrolase" evidence="5">
    <location>
        <begin position="4"/>
        <end position="134"/>
    </location>
</feature>
<evidence type="ECO:0000313" key="7">
    <source>
        <dbReference type="Proteomes" id="UP000076512"/>
    </source>
</evidence>